<sequence>MADSDTPKYLLGGGERLSSDIPRPPRGMGEKAHPYSFAQARRRLQGQGEVVNHGLRALPPLALPANEAVIGLTLHPSYLAKSYYPSNLLKECGLRHMGSRAVHIRPEKLVTQKALDDDRPLLAPLIYVAGDVEDLASFTGAIGNWQPADAHVEDDFRKIETLALPGRDRLKPLAAGLAARKGALPLEIVLHVDEDDEGAILDAFNVFAASLGVEVLDGYTRQVGGLAFLAARGVRSSLEPLLDFTFLRALRGMPTLKPFEPALRSARASFRVQLPDADALAPDLAVAIFDGGLPSNHGLDRWVTLHEPADVGAPLPGGSSHGLGVTSAFLFGPLEEGVIPGPPPATVEHWRVIGDDTLADDFALLPVLARIENVLSSRAYDFINISMGPDITIEDDDVTAWTSTLDALLADGETVATVACGNNGEADRDAGLHRVQPPSDGVNIVSVGAASRPDTQWRRAPYSAWGPGRSPGFVKPDLITFGGSTSSPFLMLDAARQGTGFGNQGTSFAAPLVMRCAAGVRAQFAEHLWAPTIKALLIHHAEAGDHPREEVGWGCLPHGVGDLVLCRDGEAHVLYQRQMPPQGSVRMELPVPSDVHGRIEIRGTFCIYSDVDPEDALNYTRGGLEIAFRPDSVTLPEPYEKDGRVIEPTVPKTSGFFSSEELYSTEFARRDDAHKWETVFTRTKRMNSSSLNRPVFDVSYAARAHGHTGRRAPHMKVALVLTLRHAKTRDLYDRVVRTAAGRLQPMRPRPGLAVPTRVRV</sequence>
<proteinExistence type="predicted"/>
<dbReference type="OrthoDB" id="5495859at2"/>
<reference evidence="4" key="1">
    <citation type="submission" date="2018-05" db="EMBL/GenBank/DDBJ databases">
        <authorList>
            <person name="Li X."/>
        </authorList>
    </citation>
    <scope>NUCLEOTIDE SEQUENCE [LARGE SCALE GENOMIC DNA]</scope>
    <source>
        <strain evidence="4">HKS-05</strain>
    </source>
</reference>
<dbReference type="RefSeq" id="WP_111457385.1">
    <property type="nucleotide sequence ID" value="NZ_QFYP01000001.1"/>
</dbReference>
<dbReference type="Gene3D" id="3.40.50.200">
    <property type="entry name" value="Peptidase S8/S53 domain"/>
    <property type="match status" value="1"/>
</dbReference>
<dbReference type="Pfam" id="PF00082">
    <property type="entry name" value="Peptidase_S8"/>
    <property type="match status" value="1"/>
</dbReference>
<keyword evidence="4" id="KW-1185">Reference proteome</keyword>
<dbReference type="SUPFAM" id="SSF52743">
    <property type="entry name" value="Subtilisin-like"/>
    <property type="match status" value="1"/>
</dbReference>
<evidence type="ECO:0000256" key="1">
    <source>
        <dbReference type="SAM" id="MobiDB-lite"/>
    </source>
</evidence>
<dbReference type="EMBL" id="QFYP01000001">
    <property type="protein sequence ID" value="RAK60092.1"/>
    <property type="molecule type" value="Genomic_DNA"/>
</dbReference>
<accession>A0A328AYA2</accession>
<evidence type="ECO:0000259" key="2">
    <source>
        <dbReference type="Pfam" id="PF00082"/>
    </source>
</evidence>
<evidence type="ECO:0000313" key="4">
    <source>
        <dbReference type="Proteomes" id="UP000249842"/>
    </source>
</evidence>
<organism evidence="3 4">
    <name type="scientific">Phenylobacterium hankyongense</name>
    <dbReference type="NCBI Taxonomy" id="1813876"/>
    <lineage>
        <taxon>Bacteria</taxon>
        <taxon>Pseudomonadati</taxon>
        <taxon>Pseudomonadota</taxon>
        <taxon>Alphaproteobacteria</taxon>
        <taxon>Caulobacterales</taxon>
        <taxon>Caulobacteraceae</taxon>
        <taxon>Phenylobacterium</taxon>
    </lineage>
</organism>
<dbReference type="GO" id="GO:0004252">
    <property type="term" value="F:serine-type endopeptidase activity"/>
    <property type="evidence" value="ECO:0007669"/>
    <property type="project" value="InterPro"/>
</dbReference>
<name>A0A328AYA2_9CAUL</name>
<dbReference type="GO" id="GO:0006508">
    <property type="term" value="P:proteolysis"/>
    <property type="evidence" value="ECO:0007669"/>
    <property type="project" value="InterPro"/>
</dbReference>
<dbReference type="InterPro" id="IPR034074">
    <property type="entry name" value="Y4bN_pept_dom"/>
</dbReference>
<dbReference type="AlphaFoldDB" id="A0A328AYA2"/>
<dbReference type="InterPro" id="IPR036852">
    <property type="entry name" value="Peptidase_S8/S53_dom_sf"/>
</dbReference>
<evidence type="ECO:0000313" key="3">
    <source>
        <dbReference type="EMBL" id="RAK60092.1"/>
    </source>
</evidence>
<feature type="region of interest" description="Disordered" evidence="1">
    <location>
        <begin position="1"/>
        <end position="31"/>
    </location>
</feature>
<comment type="caution">
    <text evidence="3">The sequence shown here is derived from an EMBL/GenBank/DDBJ whole genome shotgun (WGS) entry which is preliminary data.</text>
</comment>
<feature type="domain" description="Peptidase S8/S53" evidence="2">
    <location>
        <begin position="307"/>
        <end position="554"/>
    </location>
</feature>
<dbReference type="InterPro" id="IPR000209">
    <property type="entry name" value="Peptidase_S8/S53_dom"/>
</dbReference>
<gene>
    <name evidence="3" type="ORF">DJ021_09880</name>
</gene>
<protein>
    <submittedName>
        <fullName evidence="3">Peptidase S8 and S53, subtilisin, kexin, sedolisin</fullName>
    </submittedName>
</protein>
<dbReference type="Proteomes" id="UP000249842">
    <property type="component" value="Unassembled WGS sequence"/>
</dbReference>
<dbReference type="CDD" id="cd04847">
    <property type="entry name" value="Peptidases_S8_Subtilisin_like_2"/>
    <property type="match status" value="1"/>
</dbReference>